<dbReference type="Proteomes" id="UP000011064">
    <property type="component" value="Unassembled WGS sequence"/>
</dbReference>
<keyword evidence="1" id="KW-1133">Transmembrane helix</keyword>
<sequence>MSWARMMPLKRGVGSEVWMDVMLRIWSWRGLYALRKAALRAHTRSLSGDPRRSTMAKKAFVMMFTSILYGAMWRNVSHIVWAGCRMGVEKWQERPEESTFHH</sequence>
<protein>
    <submittedName>
        <fullName evidence="2">Uncharacterized protein</fullName>
    </submittedName>
</protein>
<proteinExistence type="predicted"/>
<dbReference type="AlphaFoldDB" id="L8G407"/>
<gene>
    <name evidence="2" type="ORF">GMDG_08454</name>
</gene>
<name>L8G407_PSED2</name>
<evidence type="ECO:0000313" key="3">
    <source>
        <dbReference type="Proteomes" id="UP000011064"/>
    </source>
</evidence>
<dbReference type="InParanoid" id="L8G407"/>
<reference evidence="3" key="1">
    <citation type="submission" date="2010-09" db="EMBL/GenBank/DDBJ databases">
        <title>The genome sequence of Geomyces destructans 20631-21.</title>
        <authorList>
            <consortium name="The Broad Institute Genome Sequencing Platform"/>
            <person name="Cuomo C.A."/>
            <person name="Blehert D.S."/>
            <person name="Lorch J.M."/>
            <person name="Young S.K."/>
            <person name="Zeng Q."/>
            <person name="Gargeya S."/>
            <person name="Fitzgerald M."/>
            <person name="Haas B."/>
            <person name="Abouelleil A."/>
            <person name="Alvarado L."/>
            <person name="Arachchi H.M."/>
            <person name="Berlin A."/>
            <person name="Brown A."/>
            <person name="Chapman S.B."/>
            <person name="Chen Z."/>
            <person name="Dunbar C."/>
            <person name="Freedman E."/>
            <person name="Gearin G."/>
            <person name="Gellesch M."/>
            <person name="Goldberg J."/>
            <person name="Griggs A."/>
            <person name="Gujja S."/>
            <person name="Heiman D."/>
            <person name="Howarth C."/>
            <person name="Larson L."/>
            <person name="Lui A."/>
            <person name="MacDonald P.J.P."/>
            <person name="Montmayeur A."/>
            <person name="Murphy C."/>
            <person name="Neiman D."/>
            <person name="Pearson M."/>
            <person name="Priest M."/>
            <person name="Roberts A."/>
            <person name="Saif S."/>
            <person name="Shea T."/>
            <person name="Shenoy N."/>
            <person name="Sisk P."/>
            <person name="Stolte C."/>
            <person name="Sykes S."/>
            <person name="Wortman J."/>
            <person name="Nusbaum C."/>
            <person name="Birren B."/>
        </authorList>
    </citation>
    <scope>NUCLEOTIDE SEQUENCE [LARGE SCALE GENOMIC DNA]</scope>
    <source>
        <strain evidence="3">ATCC MYA-4855 / 20631-21</strain>
    </source>
</reference>
<evidence type="ECO:0000256" key="1">
    <source>
        <dbReference type="SAM" id="Phobius"/>
    </source>
</evidence>
<dbReference type="VEuPathDB" id="FungiDB:GMDG_08454"/>
<evidence type="ECO:0000313" key="2">
    <source>
        <dbReference type="EMBL" id="ELR07539.1"/>
    </source>
</evidence>
<keyword evidence="1" id="KW-0812">Transmembrane</keyword>
<feature type="transmembrane region" description="Helical" evidence="1">
    <location>
        <begin position="59"/>
        <end position="76"/>
    </location>
</feature>
<keyword evidence="3" id="KW-1185">Reference proteome</keyword>
<dbReference type="EMBL" id="GL573538">
    <property type="protein sequence ID" value="ELR07539.1"/>
    <property type="molecule type" value="Genomic_DNA"/>
</dbReference>
<organism evidence="2 3">
    <name type="scientific">Pseudogymnoascus destructans (strain ATCC MYA-4855 / 20631-21)</name>
    <name type="common">Bat white-nose syndrome fungus</name>
    <name type="synonym">Geomyces destructans</name>
    <dbReference type="NCBI Taxonomy" id="658429"/>
    <lineage>
        <taxon>Eukaryota</taxon>
        <taxon>Fungi</taxon>
        <taxon>Dikarya</taxon>
        <taxon>Ascomycota</taxon>
        <taxon>Pezizomycotina</taxon>
        <taxon>Leotiomycetes</taxon>
        <taxon>Thelebolales</taxon>
        <taxon>Thelebolaceae</taxon>
        <taxon>Pseudogymnoascus</taxon>
    </lineage>
</organism>
<dbReference type="HOGENOM" id="CLU_2278662_0_0_1"/>
<accession>L8G407</accession>
<keyword evidence="1" id="KW-0472">Membrane</keyword>